<evidence type="ECO:0000313" key="4">
    <source>
        <dbReference type="Proteomes" id="UP000632454"/>
    </source>
</evidence>
<dbReference type="Proteomes" id="UP000632454">
    <property type="component" value="Unassembled WGS sequence"/>
</dbReference>
<protein>
    <submittedName>
        <fullName evidence="3">DNA polymerase</fullName>
    </submittedName>
</protein>
<feature type="domain" description="UmuC" evidence="2">
    <location>
        <begin position="28"/>
        <end position="72"/>
    </location>
</feature>
<proteinExistence type="predicted"/>
<dbReference type="CDD" id="cd03468">
    <property type="entry name" value="PolY_like"/>
    <property type="match status" value="1"/>
</dbReference>
<dbReference type="Pfam" id="PF00817">
    <property type="entry name" value="IMS"/>
    <property type="match status" value="1"/>
</dbReference>
<dbReference type="EMBL" id="BMCS01000002">
    <property type="protein sequence ID" value="GGF32039.1"/>
    <property type="molecule type" value="Genomic_DNA"/>
</dbReference>
<name>A0ABQ1V0U7_9NOCA</name>
<accession>A0ABQ1V0U7</accession>
<dbReference type="Gene3D" id="3.40.1170.60">
    <property type="match status" value="1"/>
</dbReference>
<dbReference type="PANTHER" id="PTHR35369:SF2">
    <property type="entry name" value="BLR3025 PROTEIN"/>
    <property type="match status" value="1"/>
</dbReference>
<organism evidence="3 4">
    <name type="scientific">Williamsia phyllosphaerae</name>
    <dbReference type="NCBI Taxonomy" id="885042"/>
    <lineage>
        <taxon>Bacteria</taxon>
        <taxon>Bacillati</taxon>
        <taxon>Actinomycetota</taxon>
        <taxon>Actinomycetes</taxon>
        <taxon>Mycobacteriales</taxon>
        <taxon>Nocardiaceae</taxon>
        <taxon>Williamsia</taxon>
    </lineage>
</organism>
<gene>
    <name evidence="3" type="ORF">GCM10007298_29900</name>
</gene>
<dbReference type="SUPFAM" id="SSF56672">
    <property type="entry name" value="DNA/RNA polymerases"/>
    <property type="match status" value="1"/>
</dbReference>
<keyword evidence="4" id="KW-1185">Reference proteome</keyword>
<dbReference type="PROSITE" id="PS50173">
    <property type="entry name" value="UMUC"/>
    <property type="match status" value="1"/>
</dbReference>
<evidence type="ECO:0000256" key="1">
    <source>
        <dbReference type="ARBA" id="ARBA00022763"/>
    </source>
</evidence>
<dbReference type="InterPro" id="IPR050356">
    <property type="entry name" value="SulA_CellDiv_inhibitor"/>
</dbReference>
<reference evidence="4" key="1">
    <citation type="journal article" date="2019" name="Int. J. Syst. Evol. Microbiol.">
        <title>The Global Catalogue of Microorganisms (GCM) 10K type strain sequencing project: providing services to taxonomists for standard genome sequencing and annotation.</title>
        <authorList>
            <consortium name="The Broad Institute Genomics Platform"/>
            <consortium name="The Broad Institute Genome Sequencing Center for Infectious Disease"/>
            <person name="Wu L."/>
            <person name="Ma J."/>
        </authorList>
    </citation>
    <scope>NUCLEOTIDE SEQUENCE [LARGE SCALE GENOMIC DNA]</scope>
    <source>
        <strain evidence="4">CCM 7855</strain>
    </source>
</reference>
<dbReference type="InterPro" id="IPR001126">
    <property type="entry name" value="UmuC"/>
</dbReference>
<dbReference type="InterPro" id="IPR043502">
    <property type="entry name" value="DNA/RNA_pol_sf"/>
</dbReference>
<comment type="caution">
    <text evidence="3">The sequence shown here is derived from an EMBL/GenBank/DDBJ whole genome shotgun (WGS) entry which is preliminary data.</text>
</comment>
<evidence type="ECO:0000259" key="2">
    <source>
        <dbReference type="PROSITE" id="PS50173"/>
    </source>
</evidence>
<dbReference type="RefSeq" id="WP_188490765.1">
    <property type="nucleotide sequence ID" value="NZ_BMCS01000002.1"/>
</dbReference>
<keyword evidence="1" id="KW-0227">DNA damage</keyword>
<evidence type="ECO:0000313" key="3">
    <source>
        <dbReference type="EMBL" id="GGF32039.1"/>
    </source>
</evidence>
<dbReference type="PANTHER" id="PTHR35369">
    <property type="entry name" value="BLR3025 PROTEIN-RELATED"/>
    <property type="match status" value="1"/>
</dbReference>
<sequence>MTGRRTLAVWCPDWPAVAAAADADMSPDQPVAVISANRVVTCSATARAMGVRRGMRKRESQARCPSLYVVTVDAGRDGRHFDPVVAAVAEVIPTVEVLRPGLMVLPAAGAARYFDGEEVAAEKLIDVISACGVESQTGIADELFTSVVAARHGQIVPTGSDAEFLAGLPISELGAEPSLSADDRDQLIDLLWRLGVRTVGGFAQLASSDVATRFGSDAVVAHRAARAMPGRQPSGRLSATDVVISHECDPPIDRVDAAAFVGRRLADELHRALMAAAVACTRLTVHATTTGGQHSSRTWRCAEPLTPEATADRIRWQLDGWLSGKAGDRPDSPIASLRLEPVELVDSGALQFGFRGAGIPGGDGEVADRARRALVRVQGLLGGEAVRVPVRSGGRGTAERITLVPLGDELTPRSDPDAPWPGRVPEPAPSVLLSAPVRVCDMYDEPVQVTRRGVFSAEPTTVIWGSRTWELRWWAGPWPADEQWWASPSEQVGTHARAQVLLDDSRALLLRYQQQNWTVEGVYE</sequence>